<sequence>LFPTAMFNCGDQVVTLEHIDNTKLPFGPCAIFACGSYDPTLGGHLILFDLTVVIEFPPGSTILIPSSTLRHGNVAVSPPVPANCTGICSRKRP</sequence>
<gene>
    <name evidence="1" type="ORF">L210DRAFT_3384777</name>
</gene>
<dbReference type="Gene3D" id="3.60.130.30">
    <property type="match status" value="1"/>
</dbReference>
<keyword evidence="2" id="KW-1185">Reference proteome</keyword>
<reference evidence="1" key="2">
    <citation type="journal article" date="2020" name="Nat. Commun.">
        <title>Large-scale genome sequencing of mycorrhizal fungi provides insights into the early evolution of symbiotic traits.</title>
        <authorList>
            <person name="Miyauchi S."/>
            <person name="Kiss E."/>
            <person name="Kuo A."/>
            <person name="Drula E."/>
            <person name="Kohler A."/>
            <person name="Sanchez-Garcia M."/>
            <person name="Morin E."/>
            <person name="Andreopoulos B."/>
            <person name="Barry K.W."/>
            <person name="Bonito G."/>
            <person name="Buee M."/>
            <person name="Carver A."/>
            <person name="Chen C."/>
            <person name="Cichocki N."/>
            <person name="Clum A."/>
            <person name="Culley D."/>
            <person name="Crous P.W."/>
            <person name="Fauchery L."/>
            <person name="Girlanda M."/>
            <person name="Hayes R.D."/>
            <person name="Keri Z."/>
            <person name="LaButti K."/>
            <person name="Lipzen A."/>
            <person name="Lombard V."/>
            <person name="Magnuson J."/>
            <person name="Maillard F."/>
            <person name="Murat C."/>
            <person name="Nolan M."/>
            <person name="Ohm R.A."/>
            <person name="Pangilinan J."/>
            <person name="Pereira M.F."/>
            <person name="Perotto S."/>
            <person name="Peter M."/>
            <person name="Pfister S."/>
            <person name="Riley R."/>
            <person name="Sitrit Y."/>
            <person name="Stielow J.B."/>
            <person name="Szollosi G."/>
            <person name="Zifcakova L."/>
            <person name="Stursova M."/>
            <person name="Spatafora J.W."/>
            <person name="Tedersoo L."/>
            <person name="Vaario L.M."/>
            <person name="Yamada A."/>
            <person name="Yan M."/>
            <person name="Wang P."/>
            <person name="Xu J."/>
            <person name="Bruns T."/>
            <person name="Baldrian P."/>
            <person name="Vilgalys R."/>
            <person name="Dunand C."/>
            <person name="Henrissat B."/>
            <person name="Grigoriev I.V."/>
            <person name="Hibbett D."/>
            <person name="Nagy L.G."/>
            <person name="Martin F.M."/>
        </authorList>
    </citation>
    <scope>NUCLEOTIDE SEQUENCE</scope>
    <source>
        <strain evidence="1">BED1</strain>
    </source>
</reference>
<name>A0AAD4GL93_BOLED</name>
<feature type="non-terminal residue" evidence="1">
    <location>
        <position position="1"/>
    </location>
</feature>
<reference evidence="1" key="1">
    <citation type="submission" date="2019-10" db="EMBL/GenBank/DDBJ databases">
        <authorList>
            <consortium name="DOE Joint Genome Institute"/>
            <person name="Kuo A."/>
            <person name="Miyauchi S."/>
            <person name="Kiss E."/>
            <person name="Drula E."/>
            <person name="Kohler A."/>
            <person name="Sanchez-Garcia M."/>
            <person name="Andreopoulos B."/>
            <person name="Barry K.W."/>
            <person name="Bonito G."/>
            <person name="Buee M."/>
            <person name="Carver A."/>
            <person name="Chen C."/>
            <person name="Cichocki N."/>
            <person name="Clum A."/>
            <person name="Culley D."/>
            <person name="Crous P.W."/>
            <person name="Fauchery L."/>
            <person name="Girlanda M."/>
            <person name="Hayes R."/>
            <person name="Keri Z."/>
            <person name="LaButti K."/>
            <person name="Lipzen A."/>
            <person name="Lombard V."/>
            <person name="Magnuson J."/>
            <person name="Maillard F."/>
            <person name="Morin E."/>
            <person name="Murat C."/>
            <person name="Nolan M."/>
            <person name="Ohm R."/>
            <person name="Pangilinan J."/>
            <person name="Pereira M."/>
            <person name="Perotto S."/>
            <person name="Peter M."/>
            <person name="Riley R."/>
            <person name="Sitrit Y."/>
            <person name="Stielow B."/>
            <person name="Szollosi G."/>
            <person name="Zifcakova L."/>
            <person name="Stursova M."/>
            <person name="Spatafora J.W."/>
            <person name="Tedersoo L."/>
            <person name="Vaario L.-M."/>
            <person name="Yamada A."/>
            <person name="Yan M."/>
            <person name="Wang P."/>
            <person name="Xu J."/>
            <person name="Bruns T."/>
            <person name="Baldrian P."/>
            <person name="Vilgalys R."/>
            <person name="Henrissat B."/>
            <person name="Grigoriev I.V."/>
            <person name="Hibbett D."/>
            <person name="Nagy L.G."/>
            <person name="Martin F.M."/>
        </authorList>
    </citation>
    <scope>NUCLEOTIDE SEQUENCE</scope>
    <source>
        <strain evidence="1">BED1</strain>
    </source>
</reference>
<dbReference type="AlphaFoldDB" id="A0AAD4GL93"/>
<comment type="caution">
    <text evidence="1">The sequence shown here is derived from an EMBL/GenBank/DDBJ whole genome shotgun (WGS) entry which is preliminary data.</text>
</comment>
<accession>A0AAD4GL93</accession>
<dbReference type="EMBL" id="WHUW01000001">
    <property type="protein sequence ID" value="KAF8452155.1"/>
    <property type="molecule type" value="Genomic_DNA"/>
</dbReference>
<dbReference type="Proteomes" id="UP001194468">
    <property type="component" value="Unassembled WGS sequence"/>
</dbReference>
<protein>
    <submittedName>
        <fullName evidence="1">Uncharacterized protein</fullName>
    </submittedName>
</protein>
<organism evidence="1 2">
    <name type="scientific">Boletus edulis BED1</name>
    <dbReference type="NCBI Taxonomy" id="1328754"/>
    <lineage>
        <taxon>Eukaryota</taxon>
        <taxon>Fungi</taxon>
        <taxon>Dikarya</taxon>
        <taxon>Basidiomycota</taxon>
        <taxon>Agaricomycotina</taxon>
        <taxon>Agaricomycetes</taxon>
        <taxon>Agaricomycetidae</taxon>
        <taxon>Boletales</taxon>
        <taxon>Boletineae</taxon>
        <taxon>Boletaceae</taxon>
        <taxon>Boletoideae</taxon>
        <taxon>Boletus</taxon>
    </lineage>
</organism>
<proteinExistence type="predicted"/>
<evidence type="ECO:0000313" key="2">
    <source>
        <dbReference type="Proteomes" id="UP001194468"/>
    </source>
</evidence>
<evidence type="ECO:0000313" key="1">
    <source>
        <dbReference type="EMBL" id="KAF8452155.1"/>
    </source>
</evidence>